<reference evidence="2" key="1">
    <citation type="journal article" date="2022" name="Nat. Commun.">
        <title>Chromosome evolution and the genetic basis of agronomically important traits in greater yam.</title>
        <authorList>
            <person name="Bredeson J.V."/>
            <person name="Lyons J.B."/>
            <person name="Oniyinde I.O."/>
            <person name="Okereke N.R."/>
            <person name="Kolade O."/>
            <person name="Nnabue I."/>
            <person name="Nwadili C.O."/>
            <person name="Hribova E."/>
            <person name="Parker M."/>
            <person name="Nwogha J."/>
            <person name="Shu S."/>
            <person name="Carlson J."/>
            <person name="Kariba R."/>
            <person name="Muthemba S."/>
            <person name="Knop K."/>
            <person name="Barton G.J."/>
            <person name="Sherwood A.V."/>
            <person name="Lopez-Montes A."/>
            <person name="Asiedu R."/>
            <person name="Jamnadass R."/>
            <person name="Muchugi A."/>
            <person name="Goodstein D."/>
            <person name="Egesi C.N."/>
            <person name="Featherston J."/>
            <person name="Asfaw A."/>
            <person name="Simpson G.G."/>
            <person name="Dolezel J."/>
            <person name="Hendre P.S."/>
            <person name="Van Deynze A."/>
            <person name="Kumar P.L."/>
            <person name="Obidiegwu J.E."/>
            <person name="Bhattacharjee R."/>
            <person name="Rokhsar D.S."/>
        </authorList>
    </citation>
    <scope>NUCLEOTIDE SEQUENCE [LARGE SCALE GENOMIC DNA]</scope>
    <source>
        <strain evidence="2">cv. TDa95/00328</strain>
    </source>
</reference>
<organism evidence="1 2">
    <name type="scientific">Dioscorea alata</name>
    <name type="common">Purple yam</name>
    <dbReference type="NCBI Taxonomy" id="55571"/>
    <lineage>
        <taxon>Eukaryota</taxon>
        <taxon>Viridiplantae</taxon>
        <taxon>Streptophyta</taxon>
        <taxon>Embryophyta</taxon>
        <taxon>Tracheophyta</taxon>
        <taxon>Spermatophyta</taxon>
        <taxon>Magnoliopsida</taxon>
        <taxon>Liliopsida</taxon>
        <taxon>Dioscoreales</taxon>
        <taxon>Dioscoreaceae</taxon>
        <taxon>Dioscorea</taxon>
    </lineage>
</organism>
<keyword evidence="2" id="KW-1185">Reference proteome</keyword>
<protein>
    <submittedName>
        <fullName evidence="1">Saposin domain-containing protein</fullName>
    </submittedName>
</protein>
<name>A0ACB7VWH5_DIOAL</name>
<gene>
    <name evidence="1" type="ORF">IHE45_06G037100</name>
</gene>
<accession>A0ACB7VWH5</accession>
<sequence>MMTMKMLWSFGIVLSLVTFHVDARVEFMSMSADLGCNSCLQFARNAEKEFNSLKLFEEVVTLSKQVCQALPNGLENKCLKKSRDYVQYARLLFQEFFHEKSLCNNTRLCDDEKGGDDEEANMKSCSKCKKYARKVISEIKNPRTKTKVTNAMLNFCEERGEDREKCDEYVYQYGAAVLDKLEKAKAKNLCNALEFCDNEEEGDSMLMEINM</sequence>
<evidence type="ECO:0000313" key="2">
    <source>
        <dbReference type="Proteomes" id="UP000827976"/>
    </source>
</evidence>
<proteinExistence type="predicted"/>
<dbReference type="EMBL" id="CM037016">
    <property type="protein sequence ID" value="KAH7679109.1"/>
    <property type="molecule type" value="Genomic_DNA"/>
</dbReference>
<comment type="caution">
    <text evidence="1">The sequence shown here is derived from an EMBL/GenBank/DDBJ whole genome shotgun (WGS) entry which is preliminary data.</text>
</comment>
<dbReference type="Proteomes" id="UP000827976">
    <property type="component" value="Chromosome 6"/>
</dbReference>
<evidence type="ECO:0000313" key="1">
    <source>
        <dbReference type="EMBL" id="KAH7679109.1"/>
    </source>
</evidence>